<accession>A0A1F7Z0C3</accession>
<organism evidence="2 3">
    <name type="scientific">Candidatus Woesebacteria bacterium RIFCSPHIGHO2_01_FULL_44_21</name>
    <dbReference type="NCBI Taxonomy" id="1802503"/>
    <lineage>
        <taxon>Bacteria</taxon>
        <taxon>Candidatus Woeseibacteriota</taxon>
    </lineage>
</organism>
<keyword evidence="1" id="KW-0812">Transmembrane</keyword>
<dbReference type="Proteomes" id="UP000178870">
    <property type="component" value="Unassembled WGS sequence"/>
</dbReference>
<keyword evidence="1" id="KW-0472">Membrane</keyword>
<comment type="caution">
    <text evidence="2">The sequence shown here is derived from an EMBL/GenBank/DDBJ whole genome shotgun (WGS) entry which is preliminary data.</text>
</comment>
<dbReference type="AlphaFoldDB" id="A0A1F7Z0C3"/>
<evidence type="ECO:0000256" key="1">
    <source>
        <dbReference type="SAM" id="Phobius"/>
    </source>
</evidence>
<evidence type="ECO:0000313" key="2">
    <source>
        <dbReference type="EMBL" id="OGM32930.1"/>
    </source>
</evidence>
<proteinExistence type="predicted"/>
<sequence>MKLATNLFKLLLVVLVVINSLASYFLFQQVQGLKKPTPQPNSIVQIPVSEDVDLSSYATKDYVNQTVADIPEASKTETAAVVKEPVVSQSAQTTIIPISATYSTQSLDWVDVPNSDFYLDLVGDYGESAAAVWEAFIYEQHGNGKVFARLRDVTHSIAVVGSDLETNSASSKLEVSAGTLGIWRGKNLYRVQLKSEKGFPVYFNSGRLKITY</sequence>
<protein>
    <submittedName>
        <fullName evidence="2">Uncharacterized protein</fullName>
    </submittedName>
</protein>
<name>A0A1F7Z0C3_9BACT</name>
<dbReference type="EMBL" id="MGGP01000011">
    <property type="protein sequence ID" value="OGM32930.1"/>
    <property type="molecule type" value="Genomic_DNA"/>
</dbReference>
<evidence type="ECO:0000313" key="3">
    <source>
        <dbReference type="Proteomes" id="UP000178870"/>
    </source>
</evidence>
<feature type="transmembrane region" description="Helical" evidence="1">
    <location>
        <begin position="7"/>
        <end position="27"/>
    </location>
</feature>
<keyword evidence="1" id="KW-1133">Transmembrane helix</keyword>
<gene>
    <name evidence="2" type="ORF">A2803_05040</name>
</gene>
<reference evidence="2 3" key="1">
    <citation type="journal article" date="2016" name="Nat. Commun.">
        <title>Thousands of microbial genomes shed light on interconnected biogeochemical processes in an aquifer system.</title>
        <authorList>
            <person name="Anantharaman K."/>
            <person name="Brown C.T."/>
            <person name="Hug L.A."/>
            <person name="Sharon I."/>
            <person name="Castelle C.J."/>
            <person name="Probst A.J."/>
            <person name="Thomas B.C."/>
            <person name="Singh A."/>
            <person name="Wilkins M.J."/>
            <person name="Karaoz U."/>
            <person name="Brodie E.L."/>
            <person name="Williams K.H."/>
            <person name="Hubbard S.S."/>
            <person name="Banfield J.F."/>
        </authorList>
    </citation>
    <scope>NUCLEOTIDE SEQUENCE [LARGE SCALE GENOMIC DNA]</scope>
</reference>